<evidence type="ECO:0000259" key="1">
    <source>
        <dbReference type="Pfam" id="PF12680"/>
    </source>
</evidence>
<evidence type="ECO:0000313" key="2">
    <source>
        <dbReference type="EMBL" id="MBU8865950.1"/>
    </source>
</evidence>
<dbReference type="EMBL" id="JAHOPC010000002">
    <property type="protein sequence ID" value="MBU8865950.1"/>
    <property type="molecule type" value="Genomic_DNA"/>
</dbReference>
<dbReference type="Proteomes" id="UP000824166">
    <property type="component" value="Unassembled WGS sequence"/>
</dbReference>
<keyword evidence="3" id="KW-1185">Reference proteome</keyword>
<dbReference type="InterPro" id="IPR037401">
    <property type="entry name" value="SnoaL-like"/>
</dbReference>
<feature type="domain" description="SnoaL-like" evidence="1">
    <location>
        <begin position="6"/>
        <end position="106"/>
    </location>
</feature>
<gene>
    <name evidence="2" type="ORF">KSW38_06560</name>
</gene>
<reference evidence="2 3" key="1">
    <citation type="submission" date="2021-06" db="EMBL/GenBank/DDBJ databases">
        <authorList>
            <person name="Jeong J.W."/>
        </authorList>
    </citation>
    <scope>NUCLEOTIDE SEQUENCE [LARGE SCALE GENOMIC DNA]</scope>
    <source>
        <strain evidence="2 3">MMS21-TAE1-1</strain>
    </source>
</reference>
<protein>
    <submittedName>
        <fullName evidence="2">Nuclear transport factor 2 family protein</fullName>
    </submittedName>
</protein>
<dbReference type="Pfam" id="PF12680">
    <property type="entry name" value="SnoaL_2"/>
    <property type="match status" value="1"/>
</dbReference>
<comment type="caution">
    <text evidence="2">The sequence shown here is derived from an EMBL/GenBank/DDBJ whole genome shotgun (WGS) entry which is preliminary data.</text>
</comment>
<dbReference type="RefSeq" id="WP_216923773.1">
    <property type="nucleotide sequence ID" value="NZ_JAHOPC010000002.1"/>
</dbReference>
<name>A0ABS6I2I0_9MICC</name>
<organism evidence="2 3">
    <name type="scientific">Paenarthrobacter aromaticivorans</name>
    <dbReference type="NCBI Taxonomy" id="2849150"/>
    <lineage>
        <taxon>Bacteria</taxon>
        <taxon>Bacillati</taxon>
        <taxon>Actinomycetota</taxon>
        <taxon>Actinomycetes</taxon>
        <taxon>Micrococcales</taxon>
        <taxon>Micrococcaceae</taxon>
        <taxon>Paenarthrobacter</taxon>
    </lineage>
</organism>
<evidence type="ECO:0000313" key="3">
    <source>
        <dbReference type="Proteomes" id="UP000824166"/>
    </source>
</evidence>
<sequence length="139" mass="15557">MSEVIDRLLLAMNAHDLEAVAALFHADYHSEQPAHPGRTFVGRRQMHANWAAMFAGIPDFRTELIRSVDDGSTTWTEWSWTGNRTDGQPFQARGVTLFEVEDGLITAGRLYMEDVEREVVGIEQAVENLSGRRPDPSGT</sequence>
<accession>A0ABS6I2I0</accession>
<proteinExistence type="predicted"/>